<keyword evidence="1" id="KW-0812">Transmembrane</keyword>
<sequence>MKNWIKSYWSNCLSITAIICSVVAICVSLPSAPDLGMDYIGVIIGILSLLVTMLIGWQIWNVIAIDKKINNEVEQTSNSLAKSIDATKKEMIDYIQKTNEKSQAEIMASLLFLQGDTFLSKGQYESALLRYLDIISDIIEKPYIENYSDAIDACILKAREAMNSVNHKELNRILTVEKKGSYLKALLKIEGHKAIDIIIFLRGL</sequence>
<feature type="transmembrane region" description="Helical" evidence="1">
    <location>
        <begin position="39"/>
        <end position="60"/>
    </location>
</feature>
<evidence type="ECO:0000313" key="2">
    <source>
        <dbReference type="EMBL" id="MBC5605894.1"/>
    </source>
</evidence>
<dbReference type="RefSeq" id="WP_186967783.1">
    <property type="nucleotide sequence ID" value="NZ_JACOOE010000007.1"/>
</dbReference>
<evidence type="ECO:0000256" key="1">
    <source>
        <dbReference type="SAM" id="Phobius"/>
    </source>
</evidence>
<keyword evidence="1" id="KW-1133">Transmembrane helix</keyword>
<evidence type="ECO:0000313" key="3">
    <source>
        <dbReference type="Proteomes" id="UP000600600"/>
    </source>
</evidence>
<protein>
    <recommendedName>
        <fullName evidence="4">Tetratricopeptide repeat protein</fullName>
    </recommendedName>
</protein>
<dbReference type="Proteomes" id="UP000600600">
    <property type="component" value="Unassembled WGS sequence"/>
</dbReference>
<accession>A0ABR7CEC7</accession>
<reference evidence="2 3" key="1">
    <citation type="submission" date="2020-08" db="EMBL/GenBank/DDBJ databases">
        <title>Genome public.</title>
        <authorList>
            <person name="Liu C."/>
            <person name="Sun Q."/>
        </authorList>
    </citation>
    <scope>NUCLEOTIDE SEQUENCE [LARGE SCALE GENOMIC DNA]</scope>
    <source>
        <strain evidence="2 3">M27</strain>
    </source>
</reference>
<comment type="caution">
    <text evidence="2">The sequence shown here is derived from an EMBL/GenBank/DDBJ whole genome shotgun (WGS) entry which is preliminary data.</text>
</comment>
<evidence type="ECO:0008006" key="4">
    <source>
        <dbReference type="Google" id="ProtNLM"/>
    </source>
</evidence>
<name>A0ABR7CEC7_9BACE</name>
<feature type="transmembrane region" description="Helical" evidence="1">
    <location>
        <begin position="12"/>
        <end position="33"/>
    </location>
</feature>
<organism evidence="2 3">
    <name type="scientific">Bacteroides difficilis</name>
    <dbReference type="NCBI Taxonomy" id="2763021"/>
    <lineage>
        <taxon>Bacteria</taxon>
        <taxon>Pseudomonadati</taxon>
        <taxon>Bacteroidota</taxon>
        <taxon>Bacteroidia</taxon>
        <taxon>Bacteroidales</taxon>
        <taxon>Bacteroidaceae</taxon>
        <taxon>Bacteroides</taxon>
    </lineage>
</organism>
<dbReference type="EMBL" id="JACOOE010000007">
    <property type="protein sequence ID" value="MBC5605894.1"/>
    <property type="molecule type" value="Genomic_DNA"/>
</dbReference>
<keyword evidence="1" id="KW-0472">Membrane</keyword>
<proteinExistence type="predicted"/>
<keyword evidence="3" id="KW-1185">Reference proteome</keyword>
<gene>
    <name evidence="2" type="ORF">H8S67_14620</name>
</gene>